<evidence type="ECO:0000313" key="3">
    <source>
        <dbReference type="EMBL" id="MBP2000786.1"/>
    </source>
</evidence>
<dbReference type="EMBL" id="JAGGLD010000002">
    <property type="protein sequence ID" value="MBP2000786.1"/>
    <property type="molecule type" value="Genomic_DNA"/>
</dbReference>
<comment type="caution">
    <text evidence="3">The sequence shown here is derived from an EMBL/GenBank/DDBJ whole genome shotgun (WGS) entry which is preliminary data.</text>
</comment>
<dbReference type="PANTHER" id="PTHR32305:SF15">
    <property type="entry name" value="PROTEIN RHSA-RELATED"/>
    <property type="match status" value="1"/>
</dbReference>
<keyword evidence="4" id="KW-1185">Reference proteome</keyword>
<dbReference type="Proteomes" id="UP001519288">
    <property type="component" value="Unassembled WGS sequence"/>
</dbReference>
<protein>
    <submittedName>
        <fullName evidence="3">RHS repeat-associated protein</fullName>
    </submittedName>
</protein>
<evidence type="ECO:0000259" key="2">
    <source>
        <dbReference type="Pfam" id="PF25023"/>
    </source>
</evidence>
<keyword evidence="1" id="KW-0677">Repeat</keyword>
<dbReference type="Gene3D" id="2.180.10.10">
    <property type="entry name" value="RHS repeat-associated core"/>
    <property type="match status" value="1"/>
</dbReference>
<evidence type="ECO:0000256" key="1">
    <source>
        <dbReference type="ARBA" id="ARBA00022737"/>
    </source>
</evidence>
<sequence length="393" mass="43628">MKGDSNLEESADKTYTFNAWDQLQTVIKGQQTTQFEYEMQGLRLYKSTGSVKTRYAYNNSGQVISEADATNQAVANYVWGPDQLLEKRDAASNKKYYYMYNGHGDVVQIIDENESVVNKYQYDEWGNILQQEEQVPNTFKYAGELQDAETGLYYLRARYYDPSAGRFISKDTYEGDVSNPLSQNLYTYVENAPLNNIDPTGNWCTYEKGNYSHPGGCNGGTRGEVFADVGTSKYLADSVSVNFGRNIVYNDVIQGKWYPKGSVHFSGDKTGLSDAVLGCWYDSQCAGFVSGAVTQAPAVYNEVKTGISKGWGYVMGLFSSSSASSASSASVKLLEQSIAKKDVILGAFENGKVTKQFLAETERVYGHKAFLEGSELGFVLLRTLRLVNMFLEA</sequence>
<organism evidence="3 4">
    <name type="scientific">Paenibacillus shirakamiensis</name>
    <dbReference type="NCBI Taxonomy" id="1265935"/>
    <lineage>
        <taxon>Bacteria</taxon>
        <taxon>Bacillati</taxon>
        <taxon>Bacillota</taxon>
        <taxon>Bacilli</taxon>
        <taxon>Bacillales</taxon>
        <taxon>Paenibacillaceae</taxon>
        <taxon>Paenibacillus</taxon>
    </lineage>
</organism>
<dbReference type="InterPro" id="IPR022385">
    <property type="entry name" value="Rhs_assc_core"/>
</dbReference>
<evidence type="ECO:0000313" key="4">
    <source>
        <dbReference type="Proteomes" id="UP001519288"/>
    </source>
</evidence>
<feature type="domain" description="Teneurin-like YD-shell" evidence="2">
    <location>
        <begin position="12"/>
        <end position="193"/>
    </location>
</feature>
<dbReference type="PANTHER" id="PTHR32305">
    <property type="match status" value="1"/>
</dbReference>
<reference evidence="3 4" key="1">
    <citation type="submission" date="2021-03" db="EMBL/GenBank/DDBJ databases">
        <title>Genomic Encyclopedia of Type Strains, Phase IV (KMG-IV): sequencing the most valuable type-strain genomes for metagenomic binning, comparative biology and taxonomic classification.</title>
        <authorList>
            <person name="Goeker M."/>
        </authorList>
    </citation>
    <scope>NUCLEOTIDE SEQUENCE [LARGE SCALE GENOMIC DNA]</scope>
    <source>
        <strain evidence="3 4">DSM 26806</strain>
    </source>
</reference>
<accession>A0ABS4JIJ5</accession>
<dbReference type="NCBIfam" id="TIGR03696">
    <property type="entry name" value="Rhs_assc_core"/>
    <property type="match status" value="1"/>
</dbReference>
<name>A0ABS4JIJ5_9BACL</name>
<dbReference type="Pfam" id="PF25023">
    <property type="entry name" value="TEN_YD-shell"/>
    <property type="match status" value="1"/>
</dbReference>
<gene>
    <name evidence="3" type="ORF">J2Z69_001817</name>
</gene>
<dbReference type="InterPro" id="IPR056823">
    <property type="entry name" value="TEN-like_YD-shell"/>
</dbReference>
<dbReference type="InterPro" id="IPR050708">
    <property type="entry name" value="T6SS_VgrG/RHS"/>
</dbReference>
<proteinExistence type="predicted"/>